<proteinExistence type="predicted"/>
<feature type="domain" description="NAD-dependent epimerase/dehydratase" evidence="1">
    <location>
        <begin position="4"/>
        <end position="201"/>
    </location>
</feature>
<evidence type="ECO:0000259" key="1">
    <source>
        <dbReference type="Pfam" id="PF01370"/>
    </source>
</evidence>
<dbReference type="AlphaFoldDB" id="A0A2A2WKP8"/>
<dbReference type="SUPFAM" id="SSF51735">
    <property type="entry name" value="NAD(P)-binding Rossmann-fold domains"/>
    <property type="match status" value="1"/>
</dbReference>
<sequence length="307" mass="32329">MARVAVVGASGFIGSSVCDALSIRGHEVMRLKAPRMDSTRSTDGFGTALDELKRALSKCDSLINSAGVPAATGTDDQQLLAANGILPGVLAALCAEADVRFIHVSSAAVQGRCKKLNADPSTSPFSPYSESKARGESEALRYSRTCVYRPPGVHGPSRTVTKAIARLARSSASSVAGEGTDNTAQALIGNVADAIAHLATYDKTAPSIVSHPSEGLTTASFLMALGGRAPRSLPRPLARGAVSAAFAAGRLNDRFSGHARRLEMLWFGQQQAESWLSQSGWIAPHQQNAWHELGRTLAHDSNRKDAE</sequence>
<dbReference type="PANTHER" id="PTHR43245:SF58">
    <property type="entry name" value="BLL5923 PROTEIN"/>
    <property type="match status" value="1"/>
</dbReference>
<reference evidence="3" key="1">
    <citation type="submission" date="2017-09" db="EMBL/GenBank/DDBJ databases">
        <authorList>
            <person name="Zhang Y."/>
            <person name="Huang X."/>
            <person name="Liu J."/>
            <person name="Lu L."/>
            <person name="Peng K."/>
        </authorList>
    </citation>
    <scope>NUCLEOTIDE SEQUENCE [LARGE SCALE GENOMIC DNA]</scope>
    <source>
        <strain evidence="3">S-XJ-1</strain>
    </source>
</reference>
<dbReference type="Proteomes" id="UP000218810">
    <property type="component" value="Unassembled WGS sequence"/>
</dbReference>
<dbReference type="OrthoDB" id="9772485at2"/>
<keyword evidence="3" id="KW-1185">Reference proteome</keyword>
<evidence type="ECO:0000313" key="3">
    <source>
        <dbReference type="Proteomes" id="UP000218810"/>
    </source>
</evidence>
<dbReference type="Gene3D" id="3.40.50.720">
    <property type="entry name" value="NAD(P)-binding Rossmann-like Domain"/>
    <property type="match status" value="1"/>
</dbReference>
<dbReference type="InterPro" id="IPR036291">
    <property type="entry name" value="NAD(P)-bd_dom_sf"/>
</dbReference>
<accession>A0A2A2WKP8</accession>
<dbReference type="InterPro" id="IPR050177">
    <property type="entry name" value="Lipid_A_modif_metabolic_enz"/>
</dbReference>
<gene>
    <name evidence="2" type="ORF">CEY15_17245</name>
</gene>
<dbReference type="InterPro" id="IPR001509">
    <property type="entry name" value="Epimerase_deHydtase"/>
</dbReference>
<dbReference type="Pfam" id="PF01370">
    <property type="entry name" value="Epimerase"/>
    <property type="match status" value="1"/>
</dbReference>
<organism evidence="2 3">
    <name type="scientific">Dietzia natronolimnaea</name>
    <dbReference type="NCBI Taxonomy" id="161920"/>
    <lineage>
        <taxon>Bacteria</taxon>
        <taxon>Bacillati</taxon>
        <taxon>Actinomycetota</taxon>
        <taxon>Actinomycetes</taxon>
        <taxon>Mycobacteriales</taxon>
        <taxon>Dietziaceae</taxon>
        <taxon>Dietzia</taxon>
    </lineage>
</organism>
<protein>
    <recommendedName>
        <fullName evidence="1">NAD-dependent epimerase/dehydratase domain-containing protein</fullName>
    </recommendedName>
</protein>
<dbReference type="RefSeq" id="WP_095719443.1">
    <property type="nucleotide sequence ID" value="NZ_NTGA01000053.1"/>
</dbReference>
<comment type="caution">
    <text evidence="2">The sequence shown here is derived from an EMBL/GenBank/DDBJ whole genome shotgun (WGS) entry which is preliminary data.</text>
</comment>
<dbReference type="EMBL" id="NTGA01000053">
    <property type="protein sequence ID" value="PAY21751.1"/>
    <property type="molecule type" value="Genomic_DNA"/>
</dbReference>
<evidence type="ECO:0000313" key="2">
    <source>
        <dbReference type="EMBL" id="PAY21751.1"/>
    </source>
</evidence>
<dbReference type="PANTHER" id="PTHR43245">
    <property type="entry name" value="BIFUNCTIONAL POLYMYXIN RESISTANCE PROTEIN ARNA"/>
    <property type="match status" value="1"/>
</dbReference>
<name>A0A2A2WKP8_9ACTN</name>